<feature type="region of interest" description="Disordered" evidence="1">
    <location>
        <begin position="64"/>
        <end position="87"/>
    </location>
</feature>
<sequence length="87" mass="9799">MKKGILDRFEGEQAVILIEEDKEEIIVQKSELPPNSKKNTIFKLKKQNGEYRITGIDDTATNQASAKSASLMDQLRAKSKGSKFKRS</sequence>
<dbReference type="Pfam" id="PF11213">
    <property type="entry name" value="DUF3006"/>
    <property type="match status" value="1"/>
</dbReference>
<accession>A0ABW4HW39</accession>
<dbReference type="EMBL" id="JBHUDE010000156">
    <property type="protein sequence ID" value="MFD1609402.1"/>
    <property type="molecule type" value="Genomic_DNA"/>
</dbReference>
<keyword evidence="3" id="KW-1185">Reference proteome</keyword>
<protein>
    <submittedName>
        <fullName evidence="2">DUF3006 domain-containing protein</fullName>
    </submittedName>
</protein>
<dbReference type="Proteomes" id="UP001597221">
    <property type="component" value="Unassembled WGS sequence"/>
</dbReference>
<proteinExistence type="predicted"/>
<dbReference type="RefSeq" id="WP_251516276.1">
    <property type="nucleotide sequence ID" value="NZ_JAMBON010000034.1"/>
</dbReference>
<comment type="caution">
    <text evidence="2">The sequence shown here is derived from an EMBL/GenBank/DDBJ whole genome shotgun (WGS) entry which is preliminary data.</text>
</comment>
<feature type="compositionally biased region" description="Basic residues" evidence="1">
    <location>
        <begin position="77"/>
        <end position="87"/>
    </location>
</feature>
<reference evidence="3" key="1">
    <citation type="journal article" date="2019" name="Int. J. Syst. Evol. Microbiol.">
        <title>The Global Catalogue of Microorganisms (GCM) 10K type strain sequencing project: providing services to taxonomists for standard genome sequencing and annotation.</title>
        <authorList>
            <consortium name="The Broad Institute Genomics Platform"/>
            <consortium name="The Broad Institute Genome Sequencing Center for Infectious Disease"/>
            <person name="Wu L."/>
            <person name="Ma J."/>
        </authorList>
    </citation>
    <scope>NUCLEOTIDE SEQUENCE [LARGE SCALE GENOMIC DNA]</scope>
    <source>
        <strain evidence="3">CGMCC 1.12376</strain>
    </source>
</reference>
<gene>
    <name evidence="2" type="ORF">ACFSBH_17425</name>
</gene>
<evidence type="ECO:0000313" key="3">
    <source>
        <dbReference type="Proteomes" id="UP001597221"/>
    </source>
</evidence>
<evidence type="ECO:0000313" key="2">
    <source>
        <dbReference type="EMBL" id="MFD1609402.1"/>
    </source>
</evidence>
<organism evidence="2 3">
    <name type="scientific">Oceanobacillus luteolus</name>
    <dbReference type="NCBI Taxonomy" id="1274358"/>
    <lineage>
        <taxon>Bacteria</taxon>
        <taxon>Bacillati</taxon>
        <taxon>Bacillota</taxon>
        <taxon>Bacilli</taxon>
        <taxon>Bacillales</taxon>
        <taxon>Bacillaceae</taxon>
        <taxon>Oceanobacillus</taxon>
    </lineage>
</organism>
<evidence type="ECO:0000256" key="1">
    <source>
        <dbReference type="SAM" id="MobiDB-lite"/>
    </source>
</evidence>
<name>A0ABW4HW39_9BACI</name>
<dbReference type="InterPro" id="IPR021377">
    <property type="entry name" value="DUF3006"/>
</dbReference>